<dbReference type="InterPro" id="IPR041983">
    <property type="entry name" value="ADA2-like_ZZ"/>
</dbReference>
<evidence type="ECO:0000256" key="8">
    <source>
        <dbReference type="PROSITE-ProRule" id="PRU00228"/>
    </source>
</evidence>
<evidence type="ECO:0000256" key="4">
    <source>
        <dbReference type="ARBA" id="ARBA00022833"/>
    </source>
</evidence>
<keyword evidence="7" id="KW-0539">Nucleus</keyword>
<feature type="compositionally biased region" description="Low complexity" evidence="9">
    <location>
        <begin position="355"/>
        <end position="364"/>
    </location>
</feature>
<dbReference type="CDD" id="cd02335">
    <property type="entry name" value="ZZ_ADA2"/>
    <property type="match status" value="1"/>
</dbReference>
<dbReference type="InterPro" id="IPR017884">
    <property type="entry name" value="SANT_dom"/>
</dbReference>
<evidence type="ECO:0000256" key="2">
    <source>
        <dbReference type="ARBA" id="ARBA00022723"/>
    </source>
</evidence>
<reference evidence="14" key="1">
    <citation type="submission" date="2021-04" db="EMBL/GenBank/DDBJ databases">
        <authorList>
            <person name="Chebbi M.A.C M."/>
        </authorList>
    </citation>
    <scope>NUCLEOTIDE SEQUENCE</scope>
</reference>
<dbReference type="InterPro" id="IPR016827">
    <property type="entry name" value="Ada2/TADA2"/>
</dbReference>
<dbReference type="Gene3D" id="1.10.10.60">
    <property type="entry name" value="Homeodomain-like"/>
    <property type="match status" value="1"/>
</dbReference>
<keyword evidence="15" id="KW-1185">Reference proteome</keyword>
<dbReference type="GO" id="GO:0008270">
    <property type="term" value="F:zinc ion binding"/>
    <property type="evidence" value="ECO:0007669"/>
    <property type="project" value="UniProtKB-KW"/>
</dbReference>
<dbReference type="InterPro" id="IPR056267">
    <property type="entry name" value="Ada2b_C"/>
</dbReference>
<feature type="compositionally biased region" description="Low complexity" evidence="9">
    <location>
        <begin position="394"/>
        <end position="432"/>
    </location>
</feature>
<protein>
    <submittedName>
        <fullName evidence="14">Similar to Ada2b: Transcriptional adapter 2B (Drosophila melanogaster)</fullName>
    </submittedName>
</protein>
<gene>
    <name evidence="14" type="ORF">HICCMSTLAB_LOCUS12155</name>
</gene>
<dbReference type="Pfam" id="PF00249">
    <property type="entry name" value="Myb_DNA-binding"/>
    <property type="match status" value="1"/>
</dbReference>
<dbReference type="Proteomes" id="UP000786811">
    <property type="component" value="Unassembled WGS sequence"/>
</dbReference>
<feature type="compositionally biased region" description="Polar residues" evidence="9">
    <location>
        <begin position="433"/>
        <end position="442"/>
    </location>
</feature>
<feature type="non-terminal residue" evidence="14">
    <location>
        <position position="1"/>
    </location>
</feature>
<evidence type="ECO:0000256" key="1">
    <source>
        <dbReference type="ARBA" id="ARBA00004123"/>
    </source>
</evidence>
<dbReference type="AlphaFoldDB" id="A0A8J2HQ78"/>
<dbReference type="FunFam" id="3.30.60.90:FF:000008">
    <property type="entry name" value="Transcriptional adapter 2"/>
    <property type="match status" value="1"/>
</dbReference>
<dbReference type="OrthoDB" id="270417at2759"/>
<dbReference type="GO" id="GO:0070461">
    <property type="term" value="C:SAGA-type complex"/>
    <property type="evidence" value="ECO:0007669"/>
    <property type="project" value="TreeGrafter"/>
</dbReference>
<dbReference type="SUPFAM" id="SSF46689">
    <property type="entry name" value="Homeodomain-like"/>
    <property type="match status" value="2"/>
</dbReference>
<dbReference type="PANTHER" id="PTHR12374:SF63">
    <property type="entry name" value="TRANSCRIPTIONAL ADAPTER 2-BETA"/>
    <property type="match status" value="1"/>
</dbReference>
<evidence type="ECO:0000259" key="12">
    <source>
        <dbReference type="PROSITE" id="PS51293"/>
    </source>
</evidence>
<dbReference type="InterPro" id="IPR043145">
    <property type="entry name" value="Znf_ZZ_sf"/>
</dbReference>
<dbReference type="InterPro" id="IPR009057">
    <property type="entry name" value="Homeodomain-like_sf"/>
</dbReference>
<dbReference type="SMART" id="SM00717">
    <property type="entry name" value="SANT"/>
    <property type="match status" value="1"/>
</dbReference>
<dbReference type="InterPro" id="IPR055141">
    <property type="entry name" value="TADA2A_B-like_dom"/>
</dbReference>
<feature type="region of interest" description="Disordered" evidence="9">
    <location>
        <begin position="348"/>
        <end position="480"/>
    </location>
</feature>
<keyword evidence="4" id="KW-0862">Zinc</keyword>
<keyword evidence="3 8" id="KW-0863">Zinc-finger</keyword>
<evidence type="ECO:0000313" key="15">
    <source>
        <dbReference type="Proteomes" id="UP000786811"/>
    </source>
</evidence>
<feature type="compositionally biased region" description="Polar residues" evidence="9">
    <location>
        <begin position="460"/>
        <end position="480"/>
    </location>
</feature>
<proteinExistence type="predicted"/>
<feature type="domain" description="HTH myb-type" evidence="13">
    <location>
        <begin position="66"/>
        <end position="106"/>
    </location>
</feature>
<dbReference type="InterPro" id="IPR017930">
    <property type="entry name" value="Myb_dom"/>
</dbReference>
<keyword evidence="2" id="KW-0479">Metal-binding</keyword>
<sequence>ADLYAKYTCTYCQEDITGLRVKCVECQYFDLCLQCFSAGAEIGQHKNDHSYQFMDSGTISIFNGSRGNWTAREHLRLLDAIEQFGFGNWEDISKHIETRTPEEAKEQYIARYLEGNIGKYTWPPRQRRSSSSSSTSECYTPNLTDQTTSPDHGPLSPDLTSKLPPLDITPEEAQQLGYMPQRDDFERDYNHEAESLVSSLFLNPAEDDDLDIALKLAHVDMYTNNLRERARRKRVVRDYQLVSNFFLSSRKGENSSVNSVSGGNKGIKKRQTKEEKDFRERMRIFAQFYTAQEHEQFLKNLEKERDLRLRLSELYRYRENGITRHEECAHFEQVMAVQNSNEIVNSDHWMDKKSGSSGPTSSTPIHRHTSKKRDEEKSCSFIARKFTTKASSTSNSIGESGQNNNSSGASGFSIANNSNSNSNNSNSNSNQNRTTTPVNQSGAGTGELDGVSPAGHHHQSGSSLLVKQKSSVHNGGVNQQTTCTKSIKNLDLQTNSLDLEAAAHLLTQQEKILCLQLGLKPTQYLTQKTLLLQEYLSGGSGRRSNFMAHSEPENKILHYLVSNGWIAAAT</sequence>
<evidence type="ECO:0000256" key="9">
    <source>
        <dbReference type="SAM" id="MobiDB-lite"/>
    </source>
</evidence>
<evidence type="ECO:0000256" key="6">
    <source>
        <dbReference type="ARBA" id="ARBA00023163"/>
    </source>
</evidence>
<dbReference type="PROSITE" id="PS50090">
    <property type="entry name" value="MYB_LIKE"/>
    <property type="match status" value="1"/>
</dbReference>
<feature type="domain" description="ZZ-type" evidence="11">
    <location>
        <begin position="4"/>
        <end position="59"/>
    </location>
</feature>
<dbReference type="PROSITE" id="PS51294">
    <property type="entry name" value="HTH_MYB"/>
    <property type="match status" value="1"/>
</dbReference>
<dbReference type="SUPFAM" id="SSF57850">
    <property type="entry name" value="RING/U-box"/>
    <property type="match status" value="1"/>
</dbReference>
<dbReference type="Pfam" id="PF24533">
    <property type="entry name" value="Tri-helical_Ada2b_C"/>
    <property type="match status" value="1"/>
</dbReference>
<comment type="subcellular location">
    <subcellularLocation>
        <location evidence="1">Nucleus</location>
    </subcellularLocation>
</comment>
<feature type="domain" description="Myb-like" evidence="10">
    <location>
        <begin position="66"/>
        <end position="112"/>
    </location>
</feature>
<dbReference type="PROSITE" id="PS51293">
    <property type="entry name" value="SANT"/>
    <property type="match status" value="1"/>
</dbReference>
<name>A0A8J2HQ78_COTCN</name>
<evidence type="ECO:0000256" key="7">
    <source>
        <dbReference type="ARBA" id="ARBA00023242"/>
    </source>
</evidence>
<dbReference type="CDD" id="cd00167">
    <property type="entry name" value="SANT"/>
    <property type="match status" value="1"/>
</dbReference>
<evidence type="ECO:0000256" key="5">
    <source>
        <dbReference type="ARBA" id="ARBA00023015"/>
    </source>
</evidence>
<dbReference type="InterPro" id="IPR001005">
    <property type="entry name" value="SANT/Myb"/>
</dbReference>
<dbReference type="EMBL" id="CAJNRD030001124">
    <property type="protein sequence ID" value="CAG5106227.1"/>
    <property type="molecule type" value="Genomic_DNA"/>
</dbReference>
<evidence type="ECO:0000259" key="13">
    <source>
        <dbReference type="PROSITE" id="PS51294"/>
    </source>
</evidence>
<dbReference type="PIRSF" id="PIRSF025024">
    <property type="entry name" value="Transcriptional_adaptor_2"/>
    <property type="match status" value="1"/>
</dbReference>
<dbReference type="Gene3D" id="3.30.60.90">
    <property type="match status" value="1"/>
</dbReference>
<dbReference type="GO" id="GO:0003713">
    <property type="term" value="F:transcription coactivator activity"/>
    <property type="evidence" value="ECO:0007669"/>
    <property type="project" value="InterPro"/>
</dbReference>
<dbReference type="Pfam" id="PF22941">
    <property type="entry name" value="TADA2A-like_3rd"/>
    <property type="match status" value="1"/>
</dbReference>
<feature type="region of interest" description="Disordered" evidence="9">
    <location>
        <begin position="256"/>
        <end position="275"/>
    </location>
</feature>
<dbReference type="Gene3D" id="1.10.10.10">
    <property type="entry name" value="Winged helix-like DNA-binding domain superfamily/Winged helix DNA-binding domain"/>
    <property type="match status" value="1"/>
</dbReference>
<organism evidence="14 15">
    <name type="scientific">Cotesia congregata</name>
    <name type="common">Parasitoid wasp</name>
    <name type="synonym">Apanteles congregatus</name>
    <dbReference type="NCBI Taxonomy" id="51543"/>
    <lineage>
        <taxon>Eukaryota</taxon>
        <taxon>Metazoa</taxon>
        <taxon>Ecdysozoa</taxon>
        <taxon>Arthropoda</taxon>
        <taxon>Hexapoda</taxon>
        <taxon>Insecta</taxon>
        <taxon>Pterygota</taxon>
        <taxon>Neoptera</taxon>
        <taxon>Endopterygota</taxon>
        <taxon>Hymenoptera</taxon>
        <taxon>Apocrita</taxon>
        <taxon>Ichneumonoidea</taxon>
        <taxon>Braconidae</taxon>
        <taxon>Microgastrinae</taxon>
        <taxon>Cotesia</taxon>
    </lineage>
</organism>
<dbReference type="PANTHER" id="PTHR12374">
    <property type="entry name" value="TRANSCRIPTIONAL ADAPTOR 2 ADA2 -RELATED"/>
    <property type="match status" value="1"/>
</dbReference>
<dbReference type="GO" id="GO:0006357">
    <property type="term" value="P:regulation of transcription by RNA polymerase II"/>
    <property type="evidence" value="ECO:0007669"/>
    <property type="project" value="InterPro"/>
</dbReference>
<feature type="compositionally biased region" description="Polar residues" evidence="9">
    <location>
        <begin position="137"/>
        <end position="150"/>
    </location>
</feature>
<dbReference type="InterPro" id="IPR036388">
    <property type="entry name" value="WH-like_DNA-bd_sf"/>
</dbReference>
<accession>A0A8J2HQ78</accession>
<keyword evidence="5" id="KW-0805">Transcription regulation</keyword>
<evidence type="ECO:0000259" key="11">
    <source>
        <dbReference type="PROSITE" id="PS50135"/>
    </source>
</evidence>
<dbReference type="Pfam" id="PF25299">
    <property type="entry name" value="ZZ_ADA2"/>
    <property type="match status" value="1"/>
</dbReference>
<dbReference type="InterPro" id="IPR000433">
    <property type="entry name" value="Znf_ZZ"/>
</dbReference>
<feature type="region of interest" description="Disordered" evidence="9">
    <location>
        <begin position="123"/>
        <end position="166"/>
    </location>
</feature>
<dbReference type="SMART" id="SM00291">
    <property type="entry name" value="ZnF_ZZ"/>
    <property type="match status" value="1"/>
</dbReference>
<feature type="domain" description="SANT" evidence="12">
    <location>
        <begin position="64"/>
        <end position="116"/>
    </location>
</feature>
<evidence type="ECO:0000256" key="3">
    <source>
        <dbReference type="ARBA" id="ARBA00022771"/>
    </source>
</evidence>
<evidence type="ECO:0000259" key="10">
    <source>
        <dbReference type="PROSITE" id="PS50090"/>
    </source>
</evidence>
<dbReference type="GO" id="GO:0006338">
    <property type="term" value="P:chromatin remodeling"/>
    <property type="evidence" value="ECO:0007669"/>
    <property type="project" value="TreeGrafter"/>
</dbReference>
<keyword evidence="6" id="KW-0804">Transcription</keyword>
<dbReference type="GO" id="GO:0005634">
    <property type="term" value="C:nucleus"/>
    <property type="evidence" value="ECO:0007669"/>
    <property type="project" value="UniProtKB-SubCell"/>
</dbReference>
<dbReference type="PROSITE" id="PS50135">
    <property type="entry name" value="ZF_ZZ_2"/>
    <property type="match status" value="1"/>
</dbReference>
<comment type="caution">
    <text evidence="14">The sequence shown here is derived from an EMBL/GenBank/DDBJ whole genome shotgun (WGS) entry which is preliminary data.</text>
</comment>
<dbReference type="GO" id="GO:0003682">
    <property type="term" value="F:chromatin binding"/>
    <property type="evidence" value="ECO:0007669"/>
    <property type="project" value="TreeGrafter"/>
</dbReference>
<evidence type="ECO:0000313" key="14">
    <source>
        <dbReference type="EMBL" id="CAG5106227.1"/>
    </source>
</evidence>